<feature type="region of interest" description="Disordered" evidence="1">
    <location>
        <begin position="1"/>
        <end position="29"/>
    </location>
</feature>
<dbReference type="FunCoup" id="I2H7K2">
    <property type="interactions" value="135"/>
</dbReference>
<feature type="compositionally biased region" description="Low complexity" evidence="1">
    <location>
        <begin position="1"/>
        <end position="13"/>
    </location>
</feature>
<dbReference type="Gene3D" id="1.10.472.10">
    <property type="entry name" value="Cyclin-like"/>
    <property type="match status" value="1"/>
</dbReference>
<feature type="compositionally biased region" description="Acidic residues" evidence="1">
    <location>
        <begin position="351"/>
        <end position="360"/>
    </location>
</feature>
<feature type="compositionally biased region" description="Basic and acidic residues" evidence="1">
    <location>
        <begin position="418"/>
        <end position="427"/>
    </location>
</feature>
<dbReference type="OMA" id="LFFRYWY"/>
<dbReference type="GeneID" id="14497511"/>
<feature type="compositionally biased region" description="Basic and acidic residues" evidence="1">
    <location>
        <begin position="401"/>
        <end position="410"/>
    </location>
</feature>
<evidence type="ECO:0000313" key="3">
    <source>
        <dbReference type="Proteomes" id="UP000002866"/>
    </source>
</evidence>
<feature type="region of interest" description="Disordered" evidence="1">
    <location>
        <begin position="391"/>
        <end position="427"/>
    </location>
</feature>
<dbReference type="KEGG" id="tbl:TBLA_0H00630"/>
<dbReference type="AlphaFoldDB" id="I2H7K2"/>
<feature type="compositionally biased region" description="Polar residues" evidence="1">
    <location>
        <begin position="391"/>
        <end position="400"/>
    </location>
</feature>
<evidence type="ECO:0000256" key="1">
    <source>
        <dbReference type="SAM" id="MobiDB-lite"/>
    </source>
</evidence>
<organism evidence="2 3">
    <name type="scientific">Henningerozyma blattae (strain ATCC 34711 / CBS 6284 / DSM 70876 / NBRC 10599 / NRRL Y-10934 / UCD 77-7)</name>
    <name type="common">Yeast</name>
    <name type="synonym">Tetrapisispora blattae</name>
    <dbReference type="NCBI Taxonomy" id="1071380"/>
    <lineage>
        <taxon>Eukaryota</taxon>
        <taxon>Fungi</taxon>
        <taxon>Dikarya</taxon>
        <taxon>Ascomycota</taxon>
        <taxon>Saccharomycotina</taxon>
        <taxon>Saccharomycetes</taxon>
        <taxon>Saccharomycetales</taxon>
        <taxon>Saccharomycetaceae</taxon>
        <taxon>Henningerozyma</taxon>
    </lineage>
</organism>
<name>I2H7K2_HENB6</name>
<dbReference type="EMBL" id="HE806323">
    <property type="protein sequence ID" value="CCH62354.1"/>
    <property type="molecule type" value="Genomic_DNA"/>
</dbReference>
<dbReference type="InterPro" id="IPR043198">
    <property type="entry name" value="Cyclin/Ssn8"/>
</dbReference>
<dbReference type="OrthoDB" id="25002at2759"/>
<gene>
    <name evidence="2" type="primary">TBLA0H00630</name>
    <name evidence="2" type="ORF">TBLA_0H00630</name>
</gene>
<feature type="region of interest" description="Disordered" evidence="1">
    <location>
        <begin position="351"/>
        <end position="371"/>
    </location>
</feature>
<dbReference type="GO" id="GO:0006357">
    <property type="term" value="P:regulation of transcription by RNA polymerase II"/>
    <property type="evidence" value="ECO:0007669"/>
    <property type="project" value="InterPro"/>
</dbReference>
<sequence>MPATPTRPTAITTKLQTPSKSGSITPRRTVNSSLNSAASSASNLQSMASNTPLNSFNSRLFWPDMITLPENKWCFDVDNIINRLKDSESQSLSIKKNMEKCLIYFYNMKKKLKLFDHTYTASCILFFRYWYVYNLPPNIIDCIHLSQAILVTACKTMENNRPAESYVNSTCEFIAKDIYNGSNVNIDKLKWETKDRLVNNEKKILCQFGFDLNLDNPKEIIEEIFNGFYRFNRDFTLTDDFKKIFPKIIQEARNFIIQAITQPISLLFDGYTFIVISLIYCGLQYKTLIDKDFKFPKNFFKDRFPIILHSIDFEKKFQDYKLIEETFFDLKSNKKDKLSIKKEDIESLLQEDDDLEEDSSEQNPKDDPYSYEKIKSGIVKQELLDHTQERLNQMLQNTINESKKRTRNEPFAENDLLANKDIKRTKI</sequence>
<dbReference type="InterPro" id="IPR036915">
    <property type="entry name" value="Cyclin-like_sf"/>
</dbReference>
<dbReference type="GO" id="GO:0006368">
    <property type="term" value="P:transcription elongation by RNA polymerase II"/>
    <property type="evidence" value="ECO:0007669"/>
    <property type="project" value="EnsemblFungi"/>
</dbReference>
<dbReference type="InParanoid" id="I2H7K2"/>
<dbReference type="Proteomes" id="UP000002866">
    <property type="component" value="Chromosome 8"/>
</dbReference>
<accession>I2H7K2</accession>
<evidence type="ECO:0000313" key="2">
    <source>
        <dbReference type="EMBL" id="CCH62354.1"/>
    </source>
</evidence>
<dbReference type="SUPFAM" id="SSF47954">
    <property type="entry name" value="Cyclin-like"/>
    <property type="match status" value="1"/>
</dbReference>
<dbReference type="HOGENOM" id="CLU_698596_0_0_1"/>
<protein>
    <submittedName>
        <fullName evidence="2">Uncharacterized protein</fullName>
    </submittedName>
</protein>
<dbReference type="PANTHER" id="PTHR10026">
    <property type="entry name" value="CYCLIN"/>
    <property type="match status" value="1"/>
</dbReference>
<proteinExistence type="predicted"/>
<dbReference type="GO" id="GO:0016538">
    <property type="term" value="F:cyclin-dependent protein serine/threonine kinase regulator activity"/>
    <property type="evidence" value="ECO:0007669"/>
    <property type="project" value="EnsemblFungi"/>
</dbReference>
<dbReference type="RefSeq" id="XP_004181873.1">
    <property type="nucleotide sequence ID" value="XM_004181825.1"/>
</dbReference>
<feature type="compositionally biased region" description="Polar residues" evidence="1">
    <location>
        <begin position="14"/>
        <end position="29"/>
    </location>
</feature>
<dbReference type="GO" id="GO:0006353">
    <property type="term" value="P:DNA-templated transcription termination"/>
    <property type="evidence" value="ECO:0007669"/>
    <property type="project" value="EnsemblFungi"/>
</dbReference>
<reference evidence="2 3" key="1">
    <citation type="journal article" date="2011" name="Proc. Natl. Acad. Sci. U.S.A.">
        <title>Evolutionary erosion of yeast sex chromosomes by mating-type switching accidents.</title>
        <authorList>
            <person name="Gordon J.L."/>
            <person name="Armisen D."/>
            <person name="Proux-Wera E."/>
            <person name="Oheigeartaigh S.S."/>
            <person name="Byrne K.P."/>
            <person name="Wolfe K.H."/>
        </authorList>
    </citation>
    <scope>NUCLEOTIDE SEQUENCE [LARGE SCALE GENOMIC DNA]</scope>
    <source>
        <strain evidence="3">ATCC 34711 / CBS 6284 / DSM 70876 / NBRC 10599 / NRRL Y-10934 / UCD 77-7</strain>
    </source>
</reference>
<keyword evidence="3" id="KW-1185">Reference proteome</keyword>
<dbReference type="eggNOG" id="ENOG502QQE8">
    <property type="taxonomic scope" value="Eukaryota"/>
</dbReference>
<dbReference type="STRING" id="1071380.I2H7K2"/>
<dbReference type="GO" id="GO:0000307">
    <property type="term" value="C:cyclin-dependent protein kinase holoenzyme complex"/>
    <property type="evidence" value="ECO:0007669"/>
    <property type="project" value="EnsemblFungi"/>
</dbReference>
<dbReference type="GO" id="GO:0009302">
    <property type="term" value="P:sno(s)RNA transcription"/>
    <property type="evidence" value="ECO:0007669"/>
    <property type="project" value="EnsemblFungi"/>
</dbReference>